<evidence type="ECO:0000256" key="1">
    <source>
        <dbReference type="ARBA" id="ARBA00004141"/>
    </source>
</evidence>
<evidence type="ECO:0000256" key="2">
    <source>
        <dbReference type="ARBA" id="ARBA00007018"/>
    </source>
</evidence>
<protein>
    <submittedName>
        <fullName evidence="8">Hemolysin-III channel protein Izh2</fullName>
    </submittedName>
</protein>
<feature type="transmembrane region" description="Helical" evidence="7">
    <location>
        <begin position="265"/>
        <end position="287"/>
    </location>
</feature>
<evidence type="ECO:0000256" key="4">
    <source>
        <dbReference type="ARBA" id="ARBA00022989"/>
    </source>
</evidence>
<keyword evidence="6" id="KW-0479">Metal-binding</keyword>
<dbReference type="OrthoDB" id="529367at2759"/>
<feature type="transmembrane region" description="Helical" evidence="7">
    <location>
        <begin position="226"/>
        <end position="245"/>
    </location>
</feature>
<feature type="transmembrane region" description="Helical" evidence="7">
    <location>
        <begin position="96"/>
        <end position="116"/>
    </location>
</feature>
<feature type="transmembrane region" description="Helical" evidence="7">
    <location>
        <begin position="136"/>
        <end position="156"/>
    </location>
</feature>
<feature type="transmembrane region" description="Helical" evidence="7">
    <location>
        <begin position="194"/>
        <end position="217"/>
    </location>
</feature>
<dbReference type="PANTHER" id="PTHR20855:SF52">
    <property type="entry name" value="ADIPONECTIN RECEPTOR PROTEIN"/>
    <property type="match status" value="1"/>
</dbReference>
<feature type="binding site" evidence="6">
    <location>
        <position position="117"/>
    </location>
    <ligand>
        <name>Zn(2+)</name>
        <dbReference type="ChEBI" id="CHEBI:29105"/>
    </ligand>
</feature>
<comment type="similarity">
    <text evidence="2">Belongs to the ADIPOR family.</text>
</comment>
<evidence type="ECO:0000313" key="8">
    <source>
        <dbReference type="EMBL" id="PYH75404.1"/>
    </source>
</evidence>
<dbReference type="STRING" id="1448315.A0A319BS98"/>
<organism evidence="8 9">
    <name type="scientific">Aspergillus uvarum CBS 121591</name>
    <dbReference type="NCBI Taxonomy" id="1448315"/>
    <lineage>
        <taxon>Eukaryota</taxon>
        <taxon>Fungi</taxon>
        <taxon>Dikarya</taxon>
        <taxon>Ascomycota</taxon>
        <taxon>Pezizomycotina</taxon>
        <taxon>Eurotiomycetes</taxon>
        <taxon>Eurotiomycetidae</taxon>
        <taxon>Eurotiales</taxon>
        <taxon>Aspergillaceae</taxon>
        <taxon>Aspergillus</taxon>
        <taxon>Aspergillus subgen. Circumdati</taxon>
    </lineage>
</organism>
<sequence>MEGLVPSTQTIPKDKSSSLLSYSEIPEWYQDNKFILDSYRPVSKSGYSCFLSLVALHNETINIYSHLVPGTLFLTAEVLIYQYLCTHYPEATVADYLVFSFFLLTAGLCLLISATYHTLINHSKNISSLWLRLDYVGIAILILGDFISGIYMVFYYEPFLRCVYWALIIFLDLLIILVLLYPKFQGPCWRTFRVGIFISIGLSAFAPLIHGTILIGFRAMIKQSGILYYLAEGVILLLGAFIYTTKIPESLKPGKFDIYGSSHQIFHILVVLATVLHLLGILSSFHYNYCRTYCHL</sequence>
<dbReference type="PANTHER" id="PTHR20855">
    <property type="entry name" value="ADIPOR/PROGESTIN RECEPTOR-RELATED"/>
    <property type="match status" value="1"/>
</dbReference>
<feature type="transmembrane region" description="Helical" evidence="7">
    <location>
        <begin position="163"/>
        <end position="182"/>
    </location>
</feature>
<keyword evidence="3 7" id="KW-0812">Transmembrane</keyword>
<dbReference type="RefSeq" id="XP_025485604.1">
    <property type="nucleotide sequence ID" value="XM_025639769.1"/>
</dbReference>
<feature type="binding site" evidence="6">
    <location>
        <position position="263"/>
    </location>
    <ligand>
        <name>Zn(2+)</name>
        <dbReference type="ChEBI" id="CHEBI:29105"/>
    </ligand>
</feature>
<feature type="binding site" evidence="6">
    <location>
        <position position="267"/>
    </location>
    <ligand>
        <name>Zn(2+)</name>
        <dbReference type="ChEBI" id="CHEBI:29105"/>
    </ligand>
</feature>
<comment type="subcellular location">
    <subcellularLocation>
        <location evidence="1">Membrane</location>
        <topology evidence="1">Multi-pass membrane protein</topology>
    </subcellularLocation>
</comment>
<accession>A0A319BS98</accession>
<evidence type="ECO:0000256" key="6">
    <source>
        <dbReference type="PIRSR" id="PIRSR604254-1"/>
    </source>
</evidence>
<keyword evidence="4 7" id="KW-1133">Transmembrane helix</keyword>
<dbReference type="GO" id="GO:0038023">
    <property type="term" value="F:signaling receptor activity"/>
    <property type="evidence" value="ECO:0007669"/>
    <property type="project" value="TreeGrafter"/>
</dbReference>
<dbReference type="Proteomes" id="UP000248340">
    <property type="component" value="Unassembled WGS sequence"/>
</dbReference>
<feature type="transmembrane region" description="Helical" evidence="7">
    <location>
        <begin position="63"/>
        <end position="84"/>
    </location>
</feature>
<keyword evidence="6" id="KW-0862">Zinc</keyword>
<dbReference type="GO" id="GO:0046872">
    <property type="term" value="F:metal ion binding"/>
    <property type="evidence" value="ECO:0007669"/>
    <property type="project" value="UniProtKB-KW"/>
</dbReference>
<dbReference type="GO" id="GO:0006882">
    <property type="term" value="P:intracellular zinc ion homeostasis"/>
    <property type="evidence" value="ECO:0007669"/>
    <property type="project" value="TreeGrafter"/>
</dbReference>
<dbReference type="InterPro" id="IPR004254">
    <property type="entry name" value="AdipoR/HlyIII-related"/>
</dbReference>
<proteinExistence type="inferred from homology"/>
<evidence type="ECO:0000256" key="7">
    <source>
        <dbReference type="SAM" id="Phobius"/>
    </source>
</evidence>
<evidence type="ECO:0000313" key="9">
    <source>
        <dbReference type="Proteomes" id="UP000248340"/>
    </source>
</evidence>
<keyword evidence="9" id="KW-1185">Reference proteome</keyword>
<evidence type="ECO:0000256" key="5">
    <source>
        <dbReference type="ARBA" id="ARBA00023136"/>
    </source>
</evidence>
<evidence type="ECO:0000256" key="3">
    <source>
        <dbReference type="ARBA" id="ARBA00022692"/>
    </source>
</evidence>
<dbReference type="GeneID" id="37142511"/>
<gene>
    <name evidence="8" type="ORF">BO82DRAFT_410546</name>
</gene>
<dbReference type="AlphaFoldDB" id="A0A319BS98"/>
<dbReference type="VEuPathDB" id="FungiDB:BO82DRAFT_410546"/>
<name>A0A319BS98_9EURO</name>
<dbReference type="Pfam" id="PF03006">
    <property type="entry name" value="HlyIII"/>
    <property type="match status" value="1"/>
</dbReference>
<dbReference type="EMBL" id="KZ821802">
    <property type="protein sequence ID" value="PYH75404.1"/>
    <property type="molecule type" value="Genomic_DNA"/>
</dbReference>
<reference evidence="8 9" key="1">
    <citation type="submission" date="2016-12" db="EMBL/GenBank/DDBJ databases">
        <title>The genomes of Aspergillus section Nigri reveals drivers in fungal speciation.</title>
        <authorList>
            <consortium name="DOE Joint Genome Institute"/>
            <person name="Vesth T.C."/>
            <person name="Nybo J."/>
            <person name="Theobald S."/>
            <person name="Brandl J."/>
            <person name="Frisvad J.C."/>
            <person name="Nielsen K.F."/>
            <person name="Lyhne E.K."/>
            <person name="Kogle M.E."/>
            <person name="Kuo A."/>
            <person name="Riley R."/>
            <person name="Clum A."/>
            <person name="Nolan M."/>
            <person name="Lipzen A."/>
            <person name="Salamov A."/>
            <person name="Henrissat B."/>
            <person name="Wiebenga A."/>
            <person name="De Vries R.P."/>
            <person name="Grigoriev I.V."/>
            <person name="Mortensen U.H."/>
            <person name="Andersen M.R."/>
            <person name="Baker S.E."/>
        </authorList>
    </citation>
    <scope>NUCLEOTIDE SEQUENCE [LARGE SCALE GENOMIC DNA]</scope>
    <source>
        <strain evidence="8 9">CBS 121591</strain>
    </source>
</reference>
<keyword evidence="5 7" id="KW-0472">Membrane</keyword>
<dbReference type="GO" id="GO:0016020">
    <property type="term" value="C:membrane"/>
    <property type="evidence" value="ECO:0007669"/>
    <property type="project" value="UniProtKB-SubCell"/>
</dbReference>